<gene>
    <name evidence="3" type="ORF">SteCoe_6878</name>
</gene>
<keyword evidence="1" id="KW-0677">Repeat</keyword>
<comment type="caution">
    <text evidence="3">The sequence shown here is derived from an EMBL/GenBank/DDBJ whole genome shotgun (WGS) entry which is preliminary data.</text>
</comment>
<dbReference type="InterPro" id="IPR027417">
    <property type="entry name" value="P-loop_NTPase"/>
</dbReference>
<reference evidence="3 4" key="1">
    <citation type="submission" date="2016-11" db="EMBL/GenBank/DDBJ databases">
        <title>The macronuclear genome of Stentor coeruleus: a giant cell with tiny introns.</title>
        <authorList>
            <person name="Slabodnick M."/>
            <person name="Ruby J.G."/>
            <person name="Reiff S.B."/>
            <person name="Swart E.C."/>
            <person name="Gosai S."/>
            <person name="Prabakaran S."/>
            <person name="Witkowska E."/>
            <person name="Larue G.E."/>
            <person name="Fisher S."/>
            <person name="Freeman R.M."/>
            <person name="Gunawardena J."/>
            <person name="Chu W."/>
            <person name="Stover N.A."/>
            <person name="Gregory B.D."/>
            <person name="Nowacki M."/>
            <person name="Derisi J."/>
            <person name="Roy S.W."/>
            <person name="Marshall W.F."/>
            <person name="Sood P."/>
        </authorList>
    </citation>
    <scope>NUCLEOTIDE SEQUENCE [LARGE SCALE GENOMIC DNA]</scope>
    <source>
        <strain evidence="3">WM001</strain>
    </source>
</reference>
<dbReference type="SUPFAM" id="SSF48452">
    <property type="entry name" value="TPR-like"/>
    <property type="match status" value="1"/>
</dbReference>
<keyword evidence="4" id="KW-1185">Reference proteome</keyword>
<dbReference type="SMART" id="SM00015">
    <property type="entry name" value="IQ"/>
    <property type="match status" value="5"/>
</dbReference>
<dbReference type="SUPFAM" id="SSF52540">
    <property type="entry name" value="P-loop containing nucleoside triphosphate hydrolases"/>
    <property type="match status" value="1"/>
</dbReference>
<keyword evidence="2" id="KW-0175">Coiled coil</keyword>
<dbReference type="Gene3D" id="1.25.40.10">
    <property type="entry name" value="Tetratricopeptide repeat domain"/>
    <property type="match status" value="2"/>
</dbReference>
<dbReference type="AlphaFoldDB" id="A0A1R2CNX4"/>
<dbReference type="Gene3D" id="1.20.5.190">
    <property type="match status" value="2"/>
</dbReference>
<feature type="coiled-coil region" evidence="2">
    <location>
        <begin position="415"/>
        <end position="442"/>
    </location>
</feature>
<dbReference type="InterPro" id="IPR019734">
    <property type="entry name" value="TPR_rpt"/>
</dbReference>
<dbReference type="EMBL" id="MPUH01000097">
    <property type="protein sequence ID" value="OMJ90704.1"/>
    <property type="molecule type" value="Genomic_DNA"/>
</dbReference>
<name>A0A1R2CNX4_9CILI</name>
<dbReference type="Pfam" id="PF13424">
    <property type="entry name" value="TPR_12"/>
    <property type="match status" value="1"/>
</dbReference>
<accession>A0A1R2CNX4</accession>
<dbReference type="Proteomes" id="UP000187209">
    <property type="component" value="Unassembled WGS sequence"/>
</dbReference>
<protein>
    <submittedName>
        <fullName evidence="3">Uncharacterized protein</fullName>
    </submittedName>
</protein>
<evidence type="ECO:0000313" key="3">
    <source>
        <dbReference type="EMBL" id="OMJ90704.1"/>
    </source>
</evidence>
<evidence type="ECO:0000256" key="2">
    <source>
        <dbReference type="SAM" id="Coils"/>
    </source>
</evidence>
<evidence type="ECO:0000313" key="4">
    <source>
        <dbReference type="Proteomes" id="UP000187209"/>
    </source>
</evidence>
<organism evidence="3 4">
    <name type="scientific">Stentor coeruleus</name>
    <dbReference type="NCBI Taxonomy" id="5963"/>
    <lineage>
        <taxon>Eukaryota</taxon>
        <taxon>Sar</taxon>
        <taxon>Alveolata</taxon>
        <taxon>Ciliophora</taxon>
        <taxon>Postciliodesmatophora</taxon>
        <taxon>Heterotrichea</taxon>
        <taxon>Heterotrichida</taxon>
        <taxon>Stentoridae</taxon>
        <taxon>Stentor</taxon>
    </lineage>
</organism>
<dbReference type="PANTHER" id="PTHR22590:SF5">
    <property type="entry name" value="MYOSIN MOTOR DOMAIN-CONTAINING PROTEIN"/>
    <property type="match status" value="1"/>
</dbReference>
<sequence length="526" mass="60504">MHKQEIFNENLGADALIINYNKLSLSQSHEGNFQSAQEMLNKAYSLLPHTSKTSYLLLKSMTLNNLANFFLKQKSPENALKCLQEVVSSNFPGSKTNLAITFINIATIESSQGNHDQAIKHIQTSITILKESPNMTFNIINSLIIAYHNYALECRNLGEQAESHKHMREAWELSLEQLGPDNKLTHIVFKGLNEESSTRGLTHVKIFPNTGIIKPINRGERKLEQILGKRPKNSSISNYEFQNVRFLTGDRLQPMHKIRTYRKMSSRPGSRTANSAIASRNIKNIYTELQKQKDTEIMITDKYRELNQYVEKPQIFEDKFQPLNALSEQSDEYLSSKASAVPDKRLEIHKILEETQQVAAVNIQKHMKAWRERQKYKEKAKGQKSAANIISRAFKGFLAKEIIKTEKGKCYVIPEVESEKELETLENEKEVKDLENGEVEDKGNFIRKKVKTKDESALIIQTAFKGFLVKKKYKKTVSGVVKIQAMVRMWLVRTIYKSIKEAVVCIQANYRGYLVRKRIKEMKTNR</sequence>
<dbReference type="OrthoDB" id="296485at2759"/>
<evidence type="ECO:0000256" key="1">
    <source>
        <dbReference type="ARBA" id="ARBA00022737"/>
    </source>
</evidence>
<dbReference type="PANTHER" id="PTHR22590">
    <property type="entry name" value="MYOSIN MOTOR DOMAIN-CONTAINING PROTEIN"/>
    <property type="match status" value="1"/>
</dbReference>
<dbReference type="InterPro" id="IPR052318">
    <property type="entry name" value="CellDiv_DevSignal_Domain"/>
</dbReference>
<dbReference type="Pfam" id="PF00612">
    <property type="entry name" value="IQ"/>
    <property type="match status" value="4"/>
</dbReference>
<dbReference type="InterPro" id="IPR000048">
    <property type="entry name" value="IQ_motif_EF-hand-BS"/>
</dbReference>
<dbReference type="PROSITE" id="PS50096">
    <property type="entry name" value="IQ"/>
    <property type="match status" value="4"/>
</dbReference>
<dbReference type="SMART" id="SM00028">
    <property type="entry name" value="TPR"/>
    <property type="match status" value="3"/>
</dbReference>
<dbReference type="InterPro" id="IPR011990">
    <property type="entry name" value="TPR-like_helical_dom_sf"/>
</dbReference>
<proteinExistence type="predicted"/>